<dbReference type="PROSITE" id="PS50168">
    <property type="entry name" value="DED"/>
    <property type="match status" value="1"/>
</dbReference>
<evidence type="ECO:0000313" key="3">
    <source>
        <dbReference type="Proteomes" id="UP001652582"/>
    </source>
</evidence>
<dbReference type="RefSeq" id="XP_023953956.1">
    <property type="nucleotide sequence ID" value="XM_024098188.2"/>
</dbReference>
<dbReference type="GO" id="GO:0007165">
    <property type="term" value="P:signal transduction"/>
    <property type="evidence" value="ECO:0007669"/>
    <property type="project" value="InterPro"/>
</dbReference>
<feature type="domain" description="Death" evidence="1">
    <location>
        <begin position="132"/>
        <end position="215"/>
    </location>
</feature>
<dbReference type="SMART" id="SM00005">
    <property type="entry name" value="DEATH"/>
    <property type="match status" value="1"/>
</dbReference>
<evidence type="ECO:0000259" key="2">
    <source>
        <dbReference type="PROSITE" id="PS50168"/>
    </source>
</evidence>
<dbReference type="SUPFAM" id="SSF47986">
    <property type="entry name" value="DEATH domain"/>
    <property type="match status" value="2"/>
</dbReference>
<dbReference type="InterPro" id="IPR001875">
    <property type="entry name" value="DED_dom"/>
</dbReference>
<name>A0A6J1P842_BICAN</name>
<dbReference type="CDD" id="cd01670">
    <property type="entry name" value="Death"/>
    <property type="match status" value="1"/>
</dbReference>
<dbReference type="GeneID" id="112057681"/>
<proteinExistence type="predicted"/>
<evidence type="ECO:0000259" key="1">
    <source>
        <dbReference type="PROSITE" id="PS50017"/>
    </source>
</evidence>
<dbReference type="AlphaFoldDB" id="A0A6J1P842"/>
<evidence type="ECO:0000313" key="4">
    <source>
        <dbReference type="RefSeq" id="XP_023953956.1"/>
    </source>
</evidence>
<dbReference type="Pfam" id="PF01335">
    <property type="entry name" value="DED"/>
    <property type="match status" value="1"/>
</dbReference>
<organism evidence="3 4">
    <name type="scientific">Bicyclus anynana</name>
    <name type="common">Squinting bush brown butterfly</name>
    <dbReference type="NCBI Taxonomy" id="110368"/>
    <lineage>
        <taxon>Eukaryota</taxon>
        <taxon>Metazoa</taxon>
        <taxon>Ecdysozoa</taxon>
        <taxon>Arthropoda</taxon>
        <taxon>Hexapoda</taxon>
        <taxon>Insecta</taxon>
        <taxon>Pterygota</taxon>
        <taxon>Neoptera</taxon>
        <taxon>Endopterygota</taxon>
        <taxon>Lepidoptera</taxon>
        <taxon>Glossata</taxon>
        <taxon>Ditrysia</taxon>
        <taxon>Papilionoidea</taxon>
        <taxon>Nymphalidae</taxon>
        <taxon>Satyrinae</taxon>
        <taxon>Satyrini</taxon>
        <taxon>Mycalesina</taxon>
        <taxon>Bicyclus</taxon>
    </lineage>
</organism>
<dbReference type="Gene3D" id="1.10.533.10">
    <property type="entry name" value="Death Domain, Fas"/>
    <property type="match status" value="2"/>
</dbReference>
<dbReference type="GO" id="GO:0042981">
    <property type="term" value="P:regulation of apoptotic process"/>
    <property type="evidence" value="ECO:0007669"/>
    <property type="project" value="InterPro"/>
</dbReference>
<dbReference type="KEGG" id="bany:112057681"/>
<keyword evidence="3" id="KW-1185">Reference proteome</keyword>
<protein>
    <submittedName>
        <fullName evidence="4">Uncharacterized protein LOC112057681</fullName>
    </submittedName>
</protein>
<dbReference type="PROSITE" id="PS50017">
    <property type="entry name" value="DEATH_DOMAIN"/>
    <property type="match status" value="1"/>
</dbReference>
<dbReference type="OrthoDB" id="100767at2759"/>
<sequence>MTKSEYTQLKEEVINNLGKSENHRHLLHKLKVYYKDDIDSERRFEQINTIGKLLKILEIRDVLSEDNIGPLKEIARNLNNNDLLRRISEYEMNHVQREFINYYALENSSPVTFKDTKQTSVNNQFSIPLDKTQRMKDIIVEEIGQYWRALARNLKIREITIEDIDSKHQKLNEKAKEMLDMYFERCDKQRWYNALCEALEKSRRKDLSRSIQEVMVMNL</sequence>
<dbReference type="InterPro" id="IPR000488">
    <property type="entry name" value="Death_dom"/>
</dbReference>
<accession>A0A6J1P842</accession>
<reference evidence="4" key="1">
    <citation type="submission" date="2025-08" db="UniProtKB">
        <authorList>
            <consortium name="RefSeq"/>
        </authorList>
    </citation>
    <scope>IDENTIFICATION</scope>
</reference>
<feature type="domain" description="DED" evidence="2">
    <location>
        <begin position="5"/>
        <end position="89"/>
    </location>
</feature>
<dbReference type="Pfam" id="PF00531">
    <property type="entry name" value="Death"/>
    <property type="match status" value="1"/>
</dbReference>
<gene>
    <name evidence="4" type="primary">LOC112057681</name>
</gene>
<dbReference type="Proteomes" id="UP001652582">
    <property type="component" value="Chromosome 7"/>
</dbReference>
<dbReference type="InterPro" id="IPR011029">
    <property type="entry name" value="DEATH-like_dom_sf"/>
</dbReference>